<dbReference type="Proteomes" id="UP000798951">
    <property type="component" value="Unassembled WGS sequence"/>
</dbReference>
<organism evidence="3 4">
    <name type="scientific">Nocardia caishijiensis</name>
    <dbReference type="NCBI Taxonomy" id="184756"/>
    <lineage>
        <taxon>Bacteria</taxon>
        <taxon>Bacillati</taxon>
        <taxon>Actinomycetota</taxon>
        <taxon>Actinomycetes</taxon>
        <taxon>Mycobacteriales</taxon>
        <taxon>Nocardiaceae</taxon>
        <taxon>Nocardia</taxon>
    </lineage>
</organism>
<dbReference type="Gene3D" id="3.10.105.10">
    <property type="entry name" value="Dipeptide-binding Protein, Domain 3"/>
    <property type="match status" value="1"/>
</dbReference>
<sequence length="563" mass="61393">MRTRRLRTHGARLRCAAVVVAAGMIVAGCGDGGGTADGFSATLGDTSDVNPRGVEELREGGNLRLAVTSYPANWNTLSNDGNDGEIGEIVRTMLPRAFEVDASGRLTVDTDFFTEVALTGTDPMRVTYTINPAAVWSDGTPITWEDLASQANALSGRDKRYLIAITNGFEFVEKVERGVDDRQAVLTFNTPYADWRGQFAGNTNLYPKSVTGTPEAFNTSLVDAMGLSAGPFVVTGTDRGQGRITLGRNPRWWGDKPVLQNITYRVLDHSSWVQALQNNELDLVRLTTLDEVQTVRGTDGLVVRRAPGNRWRHITFNGAPGSILAEEGVRVAISKAIDRQHIVDALQNGLVEKPAPLNNHIFLQGQKGYQDNSLGYDPEAAARELDALGWKLNGDVRAKDGRELVIRDVMYNDPTWVQIAQIIQQNLAAIGVGLTIDTKPGAGYFTDVIQPGDFDAAQFIFQGDPFPLSSIRQIYYYDPTDLQGNYGRIGSPELNALIERTLTELDPEKSVELANQVDRKVFEEGHSLPLMQSDGSVGARATLANIGSPGLATYDYTKIGFLE</sequence>
<name>A0ABQ6YVJ8_9NOCA</name>
<dbReference type="RefSeq" id="WP_067977842.1">
    <property type="nucleotide sequence ID" value="NZ_VMSD01000001.1"/>
</dbReference>
<accession>A0ABQ6YVJ8</accession>
<dbReference type="InterPro" id="IPR000914">
    <property type="entry name" value="SBP_5_dom"/>
</dbReference>
<keyword evidence="1" id="KW-0732">Signal</keyword>
<gene>
    <name evidence="3" type="ORF">FNL39_1011092</name>
</gene>
<dbReference type="PANTHER" id="PTHR30290:SF65">
    <property type="entry name" value="MONOACYL PHOSPHATIDYLINOSITOL TETRAMANNOSIDE-BINDING PROTEIN LPQW-RELATED"/>
    <property type="match status" value="1"/>
</dbReference>
<feature type="chain" id="PRO_5045945930" evidence="1">
    <location>
        <begin position="22"/>
        <end position="563"/>
    </location>
</feature>
<dbReference type="PANTHER" id="PTHR30290">
    <property type="entry name" value="PERIPLASMIC BINDING COMPONENT OF ABC TRANSPORTER"/>
    <property type="match status" value="1"/>
</dbReference>
<feature type="signal peptide" evidence="1">
    <location>
        <begin position="1"/>
        <end position="21"/>
    </location>
</feature>
<dbReference type="PROSITE" id="PS51257">
    <property type="entry name" value="PROKAR_LIPOPROTEIN"/>
    <property type="match status" value="1"/>
</dbReference>
<comment type="caution">
    <text evidence="3">The sequence shown here is derived from an EMBL/GenBank/DDBJ whole genome shotgun (WGS) entry which is preliminary data.</text>
</comment>
<dbReference type="InterPro" id="IPR039424">
    <property type="entry name" value="SBP_5"/>
</dbReference>
<evidence type="ECO:0000313" key="4">
    <source>
        <dbReference type="Proteomes" id="UP000798951"/>
    </source>
</evidence>
<dbReference type="EMBL" id="VMSD01000001">
    <property type="protein sequence ID" value="KAF0849648.1"/>
    <property type="molecule type" value="Genomic_DNA"/>
</dbReference>
<feature type="domain" description="Solute-binding protein family 5" evidence="2">
    <location>
        <begin position="121"/>
        <end position="477"/>
    </location>
</feature>
<evidence type="ECO:0000259" key="2">
    <source>
        <dbReference type="Pfam" id="PF00496"/>
    </source>
</evidence>
<dbReference type="Gene3D" id="3.40.190.10">
    <property type="entry name" value="Periplasmic binding protein-like II"/>
    <property type="match status" value="1"/>
</dbReference>
<evidence type="ECO:0000313" key="3">
    <source>
        <dbReference type="EMBL" id="KAF0849648.1"/>
    </source>
</evidence>
<reference evidence="3 4" key="1">
    <citation type="submission" date="2019-07" db="EMBL/GenBank/DDBJ databases">
        <title>Genomic Encyclopedia of Type Strains, Phase IV (KMG-IV): sequencing the most valuable type-strain genomes for metagenomic binning, comparative biology and taxonomic classification.</title>
        <authorList>
            <person name="Goeker M."/>
        </authorList>
    </citation>
    <scope>NUCLEOTIDE SEQUENCE [LARGE SCALE GENOMIC DNA]</scope>
    <source>
        <strain evidence="3 4">DSM 44831</strain>
    </source>
</reference>
<dbReference type="CDD" id="cd08501">
    <property type="entry name" value="PBP2_Lpqw"/>
    <property type="match status" value="1"/>
</dbReference>
<proteinExistence type="predicted"/>
<dbReference type="Gene3D" id="3.90.76.10">
    <property type="entry name" value="Dipeptide-binding Protein, Domain 1"/>
    <property type="match status" value="1"/>
</dbReference>
<keyword evidence="4" id="KW-1185">Reference proteome</keyword>
<protein>
    <submittedName>
        <fullName evidence="3">Peptide/nickel transport system substrate-binding protein</fullName>
    </submittedName>
</protein>
<dbReference type="SUPFAM" id="SSF53850">
    <property type="entry name" value="Periplasmic binding protein-like II"/>
    <property type="match status" value="1"/>
</dbReference>
<evidence type="ECO:0000256" key="1">
    <source>
        <dbReference type="SAM" id="SignalP"/>
    </source>
</evidence>
<dbReference type="Pfam" id="PF00496">
    <property type="entry name" value="SBP_bac_5"/>
    <property type="match status" value="1"/>
</dbReference>